<dbReference type="SMART" id="SM00594">
    <property type="entry name" value="UAS"/>
    <property type="match status" value="1"/>
</dbReference>
<dbReference type="InterPro" id="IPR050730">
    <property type="entry name" value="UBX_domain-protein"/>
</dbReference>
<accession>A0A9P5N0C1</accession>
<dbReference type="Gene3D" id="3.40.30.10">
    <property type="entry name" value="Glutaredoxin"/>
    <property type="match status" value="1"/>
</dbReference>
<organism evidence="5 6">
    <name type="scientific">Russula ochroleuca</name>
    <dbReference type="NCBI Taxonomy" id="152965"/>
    <lineage>
        <taxon>Eukaryota</taxon>
        <taxon>Fungi</taxon>
        <taxon>Dikarya</taxon>
        <taxon>Basidiomycota</taxon>
        <taxon>Agaricomycotina</taxon>
        <taxon>Agaricomycetes</taxon>
        <taxon>Russulales</taxon>
        <taxon>Russulaceae</taxon>
        <taxon>Russula</taxon>
    </lineage>
</organism>
<keyword evidence="1 2" id="KW-0175">Coiled coil</keyword>
<dbReference type="GO" id="GO:0043130">
    <property type="term" value="F:ubiquitin binding"/>
    <property type="evidence" value="ECO:0007669"/>
    <property type="project" value="TreeGrafter"/>
</dbReference>
<feature type="region of interest" description="Disordered" evidence="3">
    <location>
        <begin position="221"/>
        <end position="249"/>
    </location>
</feature>
<feature type="compositionally biased region" description="Polar residues" evidence="3">
    <location>
        <begin position="83"/>
        <end position="92"/>
    </location>
</feature>
<evidence type="ECO:0000313" key="5">
    <source>
        <dbReference type="EMBL" id="KAF8483362.1"/>
    </source>
</evidence>
<comment type="caution">
    <text evidence="5">The sequence shown here is derived from an EMBL/GenBank/DDBJ whole genome shotgun (WGS) entry which is preliminary data.</text>
</comment>
<dbReference type="InterPro" id="IPR006577">
    <property type="entry name" value="UAS"/>
</dbReference>
<feature type="region of interest" description="Disordered" evidence="3">
    <location>
        <begin position="467"/>
        <end position="487"/>
    </location>
</feature>
<evidence type="ECO:0000313" key="6">
    <source>
        <dbReference type="Proteomes" id="UP000759537"/>
    </source>
</evidence>
<gene>
    <name evidence="5" type="ORF">DFH94DRAFT_306332</name>
</gene>
<protein>
    <recommendedName>
        <fullName evidence="4">UBX domain-containing protein</fullName>
    </recommendedName>
</protein>
<dbReference type="OrthoDB" id="1026733at2759"/>
<dbReference type="InterPro" id="IPR029071">
    <property type="entry name" value="Ubiquitin-like_domsf"/>
</dbReference>
<dbReference type="PROSITE" id="PS50033">
    <property type="entry name" value="UBX"/>
    <property type="match status" value="1"/>
</dbReference>
<dbReference type="PANTHER" id="PTHR23322">
    <property type="entry name" value="FAS-ASSOCIATED PROTEIN"/>
    <property type="match status" value="1"/>
</dbReference>
<proteinExistence type="predicted"/>
<dbReference type="SUPFAM" id="SSF54236">
    <property type="entry name" value="Ubiquitin-like"/>
    <property type="match status" value="1"/>
</dbReference>
<feature type="compositionally biased region" description="Low complexity" evidence="3">
    <location>
        <begin position="222"/>
        <end position="237"/>
    </location>
</feature>
<evidence type="ECO:0000256" key="1">
    <source>
        <dbReference type="ARBA" id="ARBA00023054"/>
    </source>
</evidence>
<feature type="coiled-coil region" evidence="2">
    <location>
        <begin position="295"/>
        <end position="333"/>
    </location>
</feature>
<sequence length="487" mass="54501">MLSSILTFPFHVLASIIRFVFHTLRIPLPRAPFSFLNFYRPLIARSSSRSDPYAVADRWVRSLEEETGAHCLSRASPVPDAGPSTSQPQTNDLRSRLGAGSPRLLPDFTLGSYDEILRLCQSELRIGCIVLVSGEHDDVPDFKRYTLTDPTLVELLHKNEFIIWGGDVRERDAWSGVCKPFLSLSFVHLCDVTAGQKLQATTFPFVAFVALQPPRASAFMGTSSRSSSSPSLTILSRHQGPATPISAPTSARSLTDHITLQLLPRVMPFLETLRLSAAERARDRALREEQDAAFRESARRDREKEARRIEEARRTAELEKAAMERQRAADEARSRVLDARDRWRRESRHLLIPLEEPANVDPIRIIIRLPDGQSLVRLVARTSTVTSLYCLVDAHLIPTDVTGKEIGTSAAENNLKELVHSSGQPAEIWWGFSLFTAYPRKAIPWQPMVRLAEIGLSSGGQIVAEIAFKEGEKPDQDEEGYDTEKSE</sequence>
<dbReference type="Proteomes" id="UP000759537">
    <property type="component" value="Unassembled WGS sequence"/>
</dbReference>
<evidence type="ECO:0000256" key="2">
    <source>
        <dbReference type="SAM" id="Coils"/>
    </source>
</evidence>
<keyword evidence="6" id="KW-1185">Reference proteome</keyword>
<reference evidence="5" key="2">
    <citation type="journal article" date="2020" name="Nat. Commun.">
        <title>Large-scale genome sequencing of mycorrhizal fungi provides insights into the early evolution of symbiotic traits.</title>
        <authorList>
            <person name="Miyauchi S."/>
            <person name="Kiss E."/>
            <person name="Kuo A."/>
            <person name="Drula E."/>
            <person name="Kohler A."/>
            <person name="Sanchez-Garcia M."/>
            <person name="Morin E."/>
            <person name="Andreopoulos B."/>
            <person name="Barry K.W."/>
            <person name="Bonito G."/>
            <person name="Buee M."/>
            <person name="Carver A."/>
            <person name="Chen C."/>
            <person name="Cichocki N."/>
            <person name="Clum A."/>
            <person name="Culley D."/>
            <person name="Crous P.W."/>
            <person name="Fauchery L."/>
            <person name="Girlanda M."/>
            <person name="Hayes R.D."/>
            <person name="Keri Z."/>
            <person name="LaButti K."/>
            <person name="Lipzen A."/>
            <person name="Lombard V."/>
            <person name="Magnuson J."/>
            <person name="Maillard F."/>
            <person name="Murat C."/>
            <person name="Nolan M."/>
            <person name="Ohm R.A."/>
            <person name="Pangilinan J."/>
            <person name="Pereira M.F."/>
            <person name="Perotto S."/>
            <person name="Peter M."/>
            <person name="Pfister S."/>
            <person name="Riley R."/>
            <person name="Sitrit Y."/>
            <person name="Stielow J.B."/>
            <person name="Szollosi G."/>
            <person name="Zifcakova L."/>
            <person name="Stursova M."/>
            <person name="Spatafora J.W."/>
            <person name="Tedersoo L."/>
            <person name="Vaario L.M."/>
            <person name="Yamada A."/>
            <person name="Yan M."/>
            <person name="Wang P."/>
            <person name="Xu J."/>
            <person name="Bruns T."/>
            <person name="Baldrian P."/>
            <person name="Vilgalys R."/>
            <person name="Dunand C."/>
            <person name="Henrissat B."/>
            <person name="Grigoriev I.V."/>
            <person name="Hibbett D."/>
            <person name="Nagy L.G."/>
            <person name="Martin F.M."/>
        </authorList>
    </citation>
    <scope>NUCLEOTIDE SEQUENCE</scope>
    <source>
        <strain evidence="5">Prilba</strain>
    </source>
</reference>
<name>A0A9P5N0C1_9AGAM</name>
<evidence type="ECO:0000256" key="3">
    <source>
        <dbReference type="SAM" id="MobiDB-lite"/>
    </source>
</evidence>
<dbReference type="PANTHER" id="PTHR23322:SF1">
    <property type="entry name" value="FAS-ASSOCIATED FACTOR 2"/>
    <property type="match status" value="1"/>
</dbReference>
<feature type="region of interest" description="Disordered" evidence="3">
    <location>
        <begin position="73"/>
        <end position="98"/>
    </location>
</feature>
<dbReference type="Gene3D" id="3.10.20.90">
    <property type="entry name" value="Phosphatidylinositol 3-kinase Catalytic Subunit, Chain A, domain 1"/>
    <property type="match status" value="1"/>
</dbReference>
<reference evidence="5" key="1">
    <citation type="submission" date="2019-10" db="EMBL/GenBank/DDBJ databases">
        <authorList>
            <consortium name="DOE Joint Genome Institute"/>
            <person name="Kuo A."/>
            <person name="Miyauchi S."/>
            <person name="Kiss E."/>
            <person name="Drula E."/>
            <person name="Kohler A."/>
            <person name="Sanchez-Garcia M."/>
            <person name="Andreopoulos B."/>
            <person name="Barry K.W."/>
            <person name="Bonito G."/>
            <person name="Buee M."/>
            <person name="Carver A."/>
            <person name="Chen C."/>
            <person name="Cichocki N."/>
            <person name="Clum A."/>
            <person name="Culley D."/>
            <person name="Crous P.W."/>
            <person name="Fauchery L."/>
            <person name="Girlanda M."/>
            <person name="Hayes R."/>
            <person name="Keri Z."/>
            <person name="LaButti K."/>
            <person name="Lipzen A."/>
            <person name="Lombard V."/>
            <person name="Magnuson J."/>
            <person name="Maillard F."/>
            <person name="Morin E."/>
            <person name="Murat C."/>
            <person name="Nolan M."/>
            <person name="Ohm R."/>
            <person name="Pangilinan J."/>
            <person name="Pereira M."/>
            <person name="Perotto S."/>
            <person name="Peter M."/>
            <person name="Riley R."/>
            <person name="Sitrit Y."/>
            <person name="Stielow B."/>
            <person name="Szollosi G."/>
            <person name="Zifcakova L."/>
            <person name="Stursova M."/>
            <person name="Spatafora J.W."/>
            <person name="Tedersoo L."/>
            <person name="Vaario L.-M."/>
            <person name="Yamada A."/>
            <person name="Yan M."/>
            <person name="Wang P."/>
            <person name="Xu J."/>
            <person name="Bruns T."/>
            <person name="Baldrian P."/>
            <person name="Vilgalys R."/>
            <person name="Henrissat B."/>
            <person name="Grigoriev I.V."/>
            <person name="Hibbett D."/>
            <person name="Nagy L.G."/>
            <person name="Martin F.M."/>
        </authorList>
    </citation>
    <scope>NUCLEOTIDE SEQUENCE</scope>
    <source>
        <strain evidence="5">Prilba</strain>
    </source>
</reference>
<evidence type="ECO:0000259" key="4">
    <source>
        <dbReference type="PROSITE" id="PS50033"/>
    </source>
</evidence>
<dbReference type="AlphaFoldDB" id="A0A9P5N0C1"/>
<dbReference type="Pfam" id="PF00789">
    <property type="entry name" value="UBX"/>
    <property type="match status" value="1"/>
</dbReference>
<feature type="domain" description="UBX" evidence="4">
    <location>
        <begin position="358"/>
        <end position="441"/>
    </location>
</feature>
<dbReference type="EMBL" id="WHVB01000004">
    <property type="protein sequence ID" value="KAF8483362.1"/>
    <property type="molecule type" value="Genomic_DNA"/>
</dbReference>
<dbReference type="GO" id="GO:0036503">
    <property type="term" value="P:ERAD pathway"/>
    <property type="evidence" value="ECO:0007669"/>
    <property type="project" value="TreeGrafter"/>
</dbReference>
<dbReference type="InterPro" id="IPR001012">
    <property type="entry name" value="UBX_dom"/>
</dbReference>
<dbReference type="GO" id="GO:0005783">
    <property type="term" value="C:endoplasmic reticulum"/>
    <property type="evidence" value="ECO:0007669"/>
    <property type="project" value="TreeGrafter"/>
</dbReference>